<comment type="caution">
    <text evidence="2">The sequence shown here is derived from an EMBL/GenBank/DDBJ whole genome shotgun (WGS) entry which is preliminary data.</text>
</comment>
<dbReference type="Proteomes" id="UP001345013">
    <property type="component" value="Unassembled WGS sequence"/>
</dbReference>
<evidence type="ECO:0000313" key="2">
    <source>
        <dbReference type="EMBL" id="KAK5077691.1"/>
    </source>
</evidence>
<dbReference type="EMBL" id="JAVRRG010000205">
    <property type="protein sequence ID" value="KAK5077691.1"/>
    <property type="molecule type" value="Genomic_DNA"/>
</dbReference>
<accession>A0ABR0JXF6</accession>
<sequence length="715" mass="78365">MAFDDTDNPPLLEQVLPVTTKLSSDVPALERLILYATELRTRVAKHVSTDEVGGAADTQACQAAEERMDALYAVLLETAMDVKPTAKPDLQKHLSSLPSTPPVPACASEEVRENSPASSTRIVPSYAANLKISSSRSNKRFCAAPADRSASSSMELETRKTLQAHLDPPGSSSVHGQRQDPISLEQSHNTQQLPSPQSDKHVMQMRPHKVRSLRDEEVGDEGVGDEEVGDEGVGDEEVGDEGVGDEGVGDEERDDQTNTSIPLPQSLGSCSPGRQMPGSSRAPLSQSPCDEGVQAGTVRGWVRSRRSAASKANKRLSGTAKLCSLERRKRQSCSTTGIDGLNTIVSGLGCKEAQDAIRESIRLAGRPKRFSTPLTSLDDSDQPKLSRMSLVASSVQRAMQHSSSKWHNAVMHRFDVVFLDRFYLAVCQEVSSAKDEQRPSMFLTESAVLLQLHCRQPTEIRSVGYGPESRVRDRLIDFAFLDGPPETDDDRKSMRKRLENMQRLGKRWRYLIDHVHQDVLVLLPSSVTDYSMKLAHKDVERLAELLRSRRKRLGSQTLNLAQSALKQIFVAHLRKQEEVLGEDGRLLMVPPSLYDIDQDLIIINKDDLHENLPENLDEYPTENFSSDNDVLDSLNDSSAAGCNQSIDGCGHSTGDDVLTSAGKGEATNSDPPAASLSAYAASWPTLTEMDTDSSVGDPPLSEDFLQAISNWLEYG</sequence>
<keyword evidence="3" id="KW-1185">Reference proteome</keyword>
<feature type="compositionally biased region" description="Acidic residues" evidence="1">
    <location>
        <begin position="217"/>
        <end position="254"/>
    </location>
</feature>
<feature type="region of interest" description="Disordered" evidence="1">
    <location>
        <begin position="137"/>
        <end position="159"/>
    </location>
</feature>
<evidence type="ECO:0000256" key="1">
    <source>
        <dbReference type="SAM" id="MobiDB-lite"/>
    </source>
</evidence>
<evidence type="ECO:0000313" key="3">
    <source>
        <dbReference type="Proteomes" id="UP001345013"/>
    </source>
</evidence>
<organism evidence="2 3">
    <name type="scientific">Lithohypha guttulata</name>
    <dbReference type="NCBI Taxonomy" id="1690604"/>
    <lineage>
        <taxon>Eukaryota</taxon>
        <taxon>Fungi</taxon>
        <taxon>Dikarya</taxon>
        <taxon>Ascomycota</taxon>
        <taxon>Pezizomycotina</taxon>
        <taxon>Eurotiomycetes</taxon>
        <taxon>Chaetothyriomycetidae</taxon>
        <taxon>Chaetothyriales</taxon>
        <taxon>Trichomeriaceae</taxon>
        <taxon>Lithohypha</taxon>
    </lineage>
</organism>
<gene>
    <name evidence="2" type="ORF">LTR24_009422</name>
</gene>
<feature type="compositionally biased region" description="Low complexity" evidence="1">
    <location>
        <begin position="625"/>
        <end position="636"/>
    </location>
</feature>
<feature type="compositionally biased region" description="Polar residues" evidence="1">
    <location>
        <begin position="257"/>
        <end position="269"/>
    </location>
</feature>
<feature type="compositionally biased region" description="Polar residues" evidence="1">
    <location>
        <begin position="185"/>
        <end position="197"/>
    </location>
</feature>
<reference evidence="2 3" key="1">
    <citation type="submission" date="2023-08" db="EMBL/GenBank/DDBJ databases">
        <title>Black Yeasts Isolated from many extreme environments.</title>
        <authorList>
            <person name="Coleine C."/>
            <person name="Stajich J.E."/>
            <person name="Selbmann L."/>
        </authorList>
    </citation>
    <scope>NUCLEOTIDE SEQUENCE [LARGE SCALE GENOMIC DNA]</scope>
    <source>
        <strain evidence="2 3">CCFEE 5885</strain>
    </source>
</reference>
<feature type="region of interest" description="Disordered" evidence="1">
    <location>
        <begin position="613"/>
        <end position="636"/>
    </location>
</feature>
<name>A0ABR0JXF6_9EURO</name>
<protein>
    <submittedName>
        <fullName evidence="2">Uncharacterized protein</fullName>
    </submittedName>
</protein>
<feature type="region of interest" description="Disordered" evidence="1">
    <location>
        <begin position="185"/>
        <end position="296"/>
    </location>
</feature>
<proteinExistence type="predicted"/>
<feature type="region of interest" description="Disordered" evidence="1">
    <location>
        <begin position="90"/>
        <end position="120"/>
    </location>
</feature>